<keyword evidence="3" id="KW-1185">Reference proteome</keyword>
<evidence type="ECO:0000256" key="1">
    <source>
        <dbReference type="SAM" id="Phobius"/>
    </source>
</evidence>
<proteinExistence type="predicted"/>
<accession>W9RLJ9</accession>
<gene>
    <name evidence="2" type="ORF">L484_016627</name>
</gene>
<dbReference type="AlphaFoldDB" id="W9RLJ9"/>
<feature type="transmembrane region" description="Helical" evidence="1">
    <location>
        <begin position="61"/>
        <end position="83"/>
    </location>
</feature>
<reference evidence="3" key="1">
    <citation type="submission" date="2013-01" db="EMBL/GenBank/DDBJ databases">
        <title>Draft Genome Sequence of a Mulberry Tree, Morus notabilis C.K. Schneid.</title>
        <authorList>
            <person name="He N."/>
            <person name="Zhao S."/>
        </authorList>
    </citation>
    <scope>NUCLEOTIDE SEQUENCE</scope>
</reference>
<evidence type="ECO:0000313" key="3">
    <source>
        <dbReference type="Proteomes" id="UP000030645"/>
    </source>
</evidence>
<dbReference type="EMBL" id="KE345251">
    <property type="protein sequence ID" value="EXB96857.1"/>
    <property type="molecule type" value="Genomic_DNA"/>
</dbReference>
<organism evidence="2 3">
    <name type="scientific">Morus notabilis</name>
    <dbReference type="NCBI Taxonomy" id="981085"/>
    <lineage>
        <taxon>Eukaryota</taxon>
        <taxon>Viridiplantae</taxon>
        <taxon>Streptophyta</taxon>
        <taxon>Embryophyta</taxon>
        <taxon>Tracheophyta</taxon>
        <taxon>Spermatophyta</taxon>
        <taxon>Magnoliopsida</taxon>
        <taxon>eudicotyledons</taxon>
        <taxon>Gunneridae</taxon>
        <taxon>Pentapetalae</taxon>
        <taxon>rosids</taxon>
        <taxon>fabids</taxon>
        <taxon>Rosales</taxon>
        <taxon>Moraceae</taxon>
        <taxon>Moreae</taxon>
        <taxon>Morus</taxon>
    </lineage>
</organism>
<evidence type="ECO:0000313" key="2">
    <source>
        <dbReference type="EMBL" id="EXB96857.1"/>
    </source>
</evidence>
<sequence length="91" mass="10355">MALAPGQSLEKRKRCVSLIALLTWPFFQTDEPGPLDRASLASRPSPNRRIEFLCSHRWMRTYLIGWLGGRGLAVAINTIFVCLNHFETILK</sequence>
<keyword evidence="1" id="KW-0472">Membrane</keyword>
<keyword evidence="1" id="KW-1133">Transmembrane helix</keyword>
<dbReference type="Proteomes" id="UP000030645">
    <property type="component" value="Unassembled WGS sequence"/>
</dbReference>
<name>W9RLJ9_9ROSA</name>
<protein>
    <submittedName>
        <fullName evidence="2">Uncharacterized protein</fullName>
    </submittedName>
</protein>
<keyword evidence="1" id="KW-0812">Transmembrane</keyword>